<keyword evidence="2" id="KW-1185">Reference proteome</keyword>
<dbReference type="AlphaFoldDB" id="S8DJ60"/>
<dbReference type="EMBL" id="AUSU01008298">
    <property type="protein sequence ID" value="EPS59527.1"/>
    <property type="molecule type" value="Genomic_DNA"/>
</dbReference>
<comment type="caution">
    <text evidence="1">The sequence shown here is derived from an EMBL/GenBank/DDBJ whole genome shotgun (WGS) entry which is preliminary data.</text>
</comment>
<gene>
    <name evidence="1" type="ORF">M569_15278</name>
</gene>
<organism evidence="1 2">
    <name type="scientific">Genlisea aurea</name>
    <dbReference type="NCBI Taxonomy" id="192259"/>
    <lineage>
        <taxon>Eukaryota</taxon>
        <taxon>Viridiplantae</taxon>
        <taxon>Streptophyta</taxon>
        <taxon>Embryophyta</taxon>
        <taxon>Tracheophyta</taxon>
        <taxon>Spermatophyta</taxon>
        <taxon>Magnoliopsida</taxon>
        <taxon>eudicotyledons</taxon>
        <taxon>Gunneridae</taxon>
        <taxon>Pentapetalae</taxon>
        <taxon>asterids</taxon>
        <taxon>lamiids</taxon>
        <taxon>Lamiales</taxon>
        <taxon>Lentibulariaceae</taxon>
        <taxon>Genlisea</taxon>
    </lineage>
</organism>
<dbReference type="OrthoDB" id="973287at2759"/>
<name>S8DJ60_9LAMI</name>
<accession>S8DJ60</accession>
<sequence length="76" mass="8455">EVCFILPQLLGLLLDCVKKSDQLIVSMSVGALVQLIEVGGFQFTDPDWTTLLESISDVLYTTQPLELLNDLDSDKR</sequence>
<evidence type="ECO:0000313" key="2">
    <source>
        <dbReference type="Proteomes" id="UP000015453"/>
    </source>
</evidence>
<proteinExistence type="predicted"/>
<dbReference type="Proteomes" id="UP000015453">
    <property type="component" value="Unassembled WGS sequence"/>
</dbReference>
<evidence type="ECO:0000313" key="1">
    <source>
        <dbReference type="EMBL" id="EPS59527.1"/>
    </source>
</evidence>
<evidence type="ECO:0008006" key="3">
    <source>
        <dbReference type="Google" id="ProtNLM"/>
    </source>
</evidence>
<reference evidence="1 2" key="1">
    <citation type="journal article" date="2013" name="BMC Genomics">
        <title>The miniature genome of a carnivorous plant Genlisea aurea contains a low number of genes and short non-coding sequences.</title>
        <authorList>
            <person name="Leushkin E.V."/>
            <person name="Sutormin R.A."/>
            <person name="Nabieva E.R."/>
            <person name="Penin A.A."/>
            <person name="Kondrashov A.S."/>
            <person name="Logacheva M.D."/>
        </authorList>
    </citation>
    <scope>NUCLEOTIDE SEQUENCE [LARGE SCALE GENOMIC DNA]</scope>
</reference>
<feature type="non-terminal residue" evidence="1">
    <location>
        <position position="76"/>
    </location>
</feature>
<protein>
    <recommendedName>
        <fullName evidence="3">Mon2/Sec7/BIG1-like HUS domain-containing protein</fullName>
    </recommendedName>
</protein>
<feature type="non-terminal residue" evidence="1">
    <location>
        <position position="1"/>
    </location>
</feature>